<dbReference type="SFLD" id="SFLDG01139">
    <property type="entry name" value="C2.A:_Pyridoxal_Phosphate_Phos"/>
    <property type="match status" value="1"/>
</dbReference>
<dbReference type="EC" id="3.1.3.-" evidence="6"/>
<proteinExistence type="inferred from homology"/>
<dbReference type="InterPro" id="IPR006354">
    <property type="entry name" value="HAD-SF_hydro_IIA_hyp1"/>
</dbReference>
<evidence type="ECO:0000256" key="6">
    <source>
        <dbReference type="PIRNR" id="PIRNR000915"/>
    </source>
</evidence>
<dbReference type="Proteomes" id="UP000285882">
    <property type="component" value="Chromosome"/>
</dbReference>
<dbReference type="EMBL" id="CP025688">
    <property type="protein sequence ID" value="QAA22096.1"/>
    <property type="molecule type" value="Genomic_DNA"/>
</dbReference>
<organism evidence="7 8">
    <name type="scientific">Sporolactobacillus terrae</name>
    <dbReference type="NCBI Taxonomy" id="269673"/>
    <lineage>
        <taxon>Bacteria</taxon>
        <taxon>Bacillati</taxon>
        <taxon>Bacillota</taxon>
        <taxon>Bacilli</taxon>
        <taxon>Bacillales</taxon>
        <taxon>Sporolactobacillaceae</taxon>
        <taxon>Sporolactobacillus</taxon>
    </lineage>
</organism>
<dbReference type="PANTHER" id="PTHR19288">
    <property type="entry name" value="4-NITROPHENYLPHOSPHATASE-RELATED"/>
    <property type="match status" value="1"/>
</dbReference>
<dbReference type="SUPFAM" id="SSF56784">
    <property type="entry name" value="HAD-like"/>
    <property type="match status" value="1"/>
</dbReference>
<keyword evidence="3 6" id="KW-0479">Metal-binding</keyword>
<dbReference type="Pfam" id="PF13344">
    <property type="entry name" value="Hydrolase_6"/>
    <property type="match status" value="1"/>
</dbReference>
<dbReference type="InterPro" id="IPR036412">
    <property type="entry name" value="HAD-like_sf"/>
</dbReference>
<evidence type="ECO:0000313" key="7">
    <source>
        <dbReference type="EMBL" id="QAA22096.1"/>
    </source>
</evidence>
<keyword evidence="4 7" id="KW-0378">Hydrolase</keyword>
<gene>
    <name evidence="7" type="ORF">C0674_05395</name>
</gene>
<dbReference type="InterPro" id="IPR006357">
    <property type="entry name" value="HAD-SF_hydro_IIA"/>
</dbReference>
<dbReference type="SFLD" id="SFLDS00003">
    <property type="entry name" value="Haloacid_Dehalogenase"/>
    <property type="match status" value="1"/>
</dbReference>
<evidence type="ECO:0000256" key="2">
    <source>
        <dbReference type="ARBA" id="ARBA00006696"/>
    </source>
</evidence>
<comment type="function">
    <text evidence="6">Catalyzes the dephosphorylation of 2-6 carbon acid sugars in vitro.</text>
</comment>
<reference evidence="7 8" key="1">
    <citation type="submission" date="2018-01" db="EMBL/GenBank/DDBJ databases">
        <title>Complete genome sequencing of Sporolactobacillus terrae DLG3.</title>
        <authorList>
            <person name="Nam Y.-D."/>
            <person name="Kang J."/>
            <person name="Chung W.-H."/>
        </authorList>
    </citation>
    <scope>NUCLEOTIDE SEQUENCE [LARGE SCALE GENOMIC DNA]</scope>
    <source>
        <strain evidence="7 8">DLG3</strain>
    </source>
</reference>
<protein>
    <recommendedName>
        <fullName evidence="6">Acid sugar phosphatase</fullName>
        <ecNumber evidence="6">3.1.3.-</ecNumber>
    </recommendedName>
</protein>
<dbReference type="NCBIfam" id="TIGR01457">
    <property type="entry name" value="HAD-SF-IIA-hyp2"/>
    <property type="match status" value="1"/>
</dbReference>
<dbReference type="GO" id="GO:0016787">
    <property type="term" value="F:hydrolase activity"/>
    <property type="evidence" value="ECO:0007669"/>
    <property type="project" value="UniProtKB-KW"/>
</dbReference>
<keyword evidence="5 6" id="KW-0460">Magnesium</keyword>
<evidence type="ECO:0000256" key="5">
    <source>
        <dbReference type="ARBA" id="ARBA00022842"/>
    </source>
</evidence>
<dbReference type="CDD" id="cd07530">
    <property type="entry name" value="HAD_Pase_UmpH-like"/>
    <property type="match status" value="1"/>
</dbReference>
<evidence type="ECO:0000256" key="4">
    <source>
        <dbReference type="ARBA" id="ARBA00022801"/>
    </source>
</evidence>
<dbReference type="NCBIfam" id="TIGR01460">
    <property type="entry name" value="HAD-SF-IIA"/>
    <property type="match status" value="1"/>
</dbReference>
<accession>A0ABX5Q621</accession>
<dbReference type="PANTHER" id="PTHR19288:SF46">
    <property type="entry name" value="HALOACID DEHALOGENASE-LIKE HYDROLASE DOMAIN-CONTAINING PROTEIN 2"/>
    <property type="match status" value="1"/>
</dbReference>
<keyword evidence="8" id="KW-1185">Reference proteome</keyword>
<comment type="similarity">
    <text evidence="2 6">Belongs to the HAD-like hydrolase superfamily. NagD family.</text>
</comment>
<dbReference type="Pfam" id="PF13242">
    <property type="entry name" value="Hydrolase_like"/>
    <property type="match status" value="1"/>
</dbReference>
<name>A0ABX5Q621_9BACL</name>
<dbReference type="PIRSF" id="PIRSF000915">
    <property type="entry name" value="PGP-type_phosphatase"/>
    <property type="match status" value="1"/>
</dbReference>
<dbReference type="Gene3D" id="3.40.50.1000">
    <property type="entry name" value="HAD superfamily/HAD-like"/>
    <property type="match status" value="2"/>
</dbReference>
<dbReference type="InterPro" id="IPR023214">
    <property type="entry name" value="HAD_sf"/>
</dbReference>
<evidence type="ECO:0000256" key="3">
    <source>
        <dbReference type="ARBA" id="ARBA00022723"/>
    </source>
</evidence>
<evidence type="ECO:0000256" key="1">
    <source>
        <dbReference type="ARBA" id="ARBA00001946"/>
    </source>
</evidence>
<comment type="cofactor">
    <cofactor evidence="1 6">
        <name>Mg(2+)</name>
        <dbReference type="ChEBI" id="CHEBI:18420"/>
    </cofactor>
</comment>
<sequence length="267" mass="29088">MGRNRTKTGGRDVTSYDTFLLDLDGTVYWGKEEIPEAVTFVKTLKEKGLRYLFVTNNSTRTKETVADQLSGFGIPCTPDDVLTTSMATASYIKAQKKDAKVLYIGEQGLKQAIEHAGLIYDEEHPDFVAFGMDRQITYEKYAKACLAVRSGATYISTNPDVALPNERGLVPGNGALTSVISVSTGVKPTFIGKPEPIIIDLALEKLGASKAHTIMIGDNYDTDILAGIHAGIDTLLVHTGVTTPEALKTKEVQPTFALHSLSEWRFN</sequence>
<evidence type="ECO:0000313" key="8">
    <source>
        <dbReference type="Proteomes" id="UP000285882"/>
    </source>
</evidence>